<dbReference type="AlphaFoldDB" id="A0A174B9C6"/>
<evidence type="ECO:0000256" key="3">
    <source>
        <dbReference type="ARBA" id="ARBA00022475"/>
    </source>
</evidence>
<evidence type="ECO:0000256" key="5">
    <source>
        <dbReference type="ARBA" id="ARBA00022989"/>
    </source>
</evidence>
<gene>
    <name evidence="9" type="ORF">ERS852471_00717</name>
</gene>
<feature type="domain" description="Major facilitator superfamily (MFS) profile" evidence="8">
    <location>
        <begin position="16"/>
        <end position="401"/>
    </location>
</feature>
<dbReference type="Gene3D" id="1.20.1250.20">
    <property type="entry name" value="MFS general substrate transporter like domains"/>
    <property type="match status" value="1"/>
</dbReference>
<feature type="transmembrane region" description="Helical" evidence="7">
    <location>
        <begin position="224"/>
        <end position="242"/>
    </location>
</feature>
<name>A0A174B9C6_9CLOT</name>
<feature type="transmembrane region" description="Helical" evidence="7">
    <location>
        <begin position="54"/>
        <end position="74"/>
    </location>
</feature>
<keyword evidence="3" id="KW-1003">Cell membrane</keyword>
<evidence type="ECO:0000256" key="6">
    <source>
        <dbReference type="ARBA" id="ARBA00023136"/>
    </source>
</evidence>
<feature type="transmembrane region" description="Helical" evidence="7">
    <location>
        <begin position="21"/>
        <end position="42"/>
    </location>
</feature>
<keyword evidence="2" id="KW-0813">Transport</keyword>
<comment type="subcellular location">
    <subcellularLocation>
        <location evidence="1">Cell membrane</location>
        <topology evidence="1">Multi-pass membrane protein</topology>
    </subcellularLocation>
</comment>
<feature type="transmembrane region" description="Helical" evidence="7">
    <location>
        <begin position="176"/>
        <end position="193"/>
    </location>
</feature>
<sequence>MERFKTIKTYASFSRNVQIIVISELILAAAFGIYGFLQILYLNEINIPSDKIGLIFSLGSLFSMVGFFVGPFIHMFERKNILALGCLLSSIGIGAYAVFTSYILLLLSQILTNIGLCFIQVTELQLLYSYTTPDKECCAYSYKSSVNFIASTLGTLLAGNIDRLSIFSIIGYRKLFYLSAGMTLVAFVMRLFLLPRDEKRKLDEGEIKESIGDTFKLLRGHKNIRFFAIFLFIIAIGGSAVWPYNNLIMKNYFGLSNTTMSIVSFIITTVVMMGVLAMPTIIGKIGIKRFELISLICLAATMFFLTLKLNTIPFVTILIFRCIFATLVGSSLDSSMMSYIEIENRDVFAGVKLLVNGVASAIGNFIGGFIIENINFRGIYIYGFSVLIIVILMFYLKISKIFGDRAIILERYKRNCTCKLRHRYVERRRY</sequence>
<feature type="transmembrane region" description="Helical" evidence="7">
    <location>
        <begin position="290"/>
        <end position="307"/>
    </location>
</feature>
<dbReference type="Pfam" id="PF07690">
    <property type="entry name" value="MFS_1"/>
    <property type="match status" value="1"/>
</dbReference>
<keyword evidence="6 7" id="KW-0472">Membrane</keyword>
<dbReference type="InterPro" id="IPR011701">
    <property type="entry name" value="MFS"/>
</dbReference>
<evidence type="ECO:0000259" key="8">
    <source>
        <dbReference type="PROSITE" id="PS50850"/>
    </source>
</evidence>
<dbReference type="GO" id="GO:0005886">
    <property type="term" value="C:plasma membrane"/>
    <property type="evidence" value="ECO:0007669"/>
    <property type="project" value="UniProtKB-SubCell"/>
</dbReference>
<dbReference type="PROSITE" id="PS50850">
    <property type="entry name" value="MFS"/>
    <property type="match status" value="1"/>
</dbReference>
<organism evidence="9 10">
    <name type="scientific">Clostridium disporicum</name>
    <dbReference type="NCBI Taxonomy" id="84024"/>
    <lineage>
        <taxon>Bacteria</taxon>
        <taxon>Bacillati</taxon>
        <taxon>Bacillota</taxon>
        <taxon>Clostridia</taxon>
        <taxon>Eubacteriales</taxon>
        <taxon>Clostridiaceae</taxon>
        <taxon>Clostridium</taxon>
    </lineage>
</organism>
<feature type="transmembrane region" description="Helical" evidence="7">
    <location>
        <begin position="313"/>
        <end position="332"/>
    </location>
</feature>
<dbReference type="InterPro" id="IPR050189">
    <property type="entry name" value="MFS_Efflux_Transporters"/>
</dbReference>
<dbReference type="InterPro" id="IPR036259">
    <property type="entry name" value="MFS_trans_sf"/>
</dbReference>
<evidence type="ECO:0000313" key="10">
    <source>
        <dbReference type="Proteomes" id="UP000095594"/>
    </source>
</evidence>
<feature type="transmembrane region" description="Helical" evidence="7">
    <location>
        <begin position="262"/>
        <end position="283"/>
    </location>
</feature>
<evidence type="ECO:0000256" key="1">
    <source>
        <dbReference type="ARBA" id="ARBA00004651"/>
    </source>
</evidence>
<reference evidence="9 10" key="1">
    <citation type="submission" date="2015-09" db="EMBL/GenBank/DDBJ databases">
        <authorList>
            <consortium name="Pathogen Informatics"/>
        </authorList>
    </citation>
    <scope>NUCLEOTIDE SEQUENCE [LARGE SCALE GENOMIC DNA]</scope>
    <source>
        <strain evidence="9 10">2789STDY5834856</strain>
    </source>
</reference>
<keyword evidence="4 7" id="KW-0812">Transmembrane</keyword>
<dbReference type="SUPFAM" id="SSF103473">
    <property type="entry name" value="MFS general substrate transporter"/>
    <property type="match status" value="1"/>
</dbReference>
<evidence type="ECO:0000256" key="7">
    <source>
        <dbReference type="SAM" id="Phobius"/>
    </source>
</evidence>
<feature type="transmembrane region" description="Helical" evidence="7">
    <location>
        <begin position="353"/>
        <end position="371"/>
    </location>
</feature>
<feature type="transmembrane region" description="Helical" evidence="7">
    <location>
        <begin position="81"/>
        <end position="104"/>
    </location>
</feature>
<dbReference type="PANTHER" id="PTHR43124">
    <property type="entry name" value="PURINE EFFLUX PUMP PBUE"/>
    <property type="match status" value="1"/>
</dbReference>
<dbReference type="GO" id="GO:0022857">
    <property type="term" value="F:transmembrane transporter activity"/>
    <property type="evidence" value="ECO:0007669"/>
    <property type="project" value="InterPro"/>
</dbReference>
<keyword evidence="5 7" id="KW-1133">Transmembrane helix</keyword>
<proteinExistence type="predicted"/>
<feature type="transmembrane region" description="Helical" evidence="7">
    <location>
        <begin position="377"/>
        <end position="396"/>
    </location>
</feature>
<dbReference type="RefSeq" id="WP_055263999.1">
    <property type="nucleotide sequence ID" value="NZ_CABIXQ010000004.1"/>
</dbReference>
<evidence type="ECO:0000256" key="2">
    <source>
        <dbReference type="ARBA" id="ARBA00022448"/>
    </source>
</evidence>
<evidence type="ECO:0000256" key="4">
    <source>
        <dbReference type="ARBA" id="ARBA00022692"/>
    </source>
</evidence>
<protein>
    <submittedName>
        <fullName evidence="9">Arabinose efflux permease</fullName>
    </submittedName>
</protein>
<dbReference type="Proteomes" id="UP000095594">
    <property type="component" value="Unassembled WGS sequence"/>
</dbReference>
<dbReference type="InterPro" id="IPR020846">
    <property type="entry name" value="MFS_dom"/>
</dbReference>
<dbReference type="PANTHER" id="PTHR43124:SF3">
    <property type="entry name" value="CHLORAMPHENICOL EFFLUX PUMP RV0191"/>
    <property type="match status" value="1"/>
</dbReference>
<accession>A0A174B9C6</accession>
<evidence type="ECO:0000313" key="9">
    <source>
        <dbReference type="EMBL" id="CUN96248.1"/>
    </source>
</evidence>
<dbReference type="EMBL" id="CYZX01000004">
    <property type="protein sequence ID" value="CUN96248.1"/>
    <property type="molecule type" value="Genomic_DNA"/>
</dbReference>